<dbReference type="PROSITE" id="PS01319">
    <property type="entry name" value="RBFA"/>
    <property type="match status" value="1"/>
</dbReference>
<evidence type="ECO:0000313" key="4">
    <source>
        <dbReference type="Proteomes" id="UP000193136"/>
    </source>
</evidence>
<dbReference type="InterPro" id="IPR000238">
    <property type="entry name" value="RbfA"/>
</dbReference>
<dbReference type="Pfam" id="PF02033">
    <property type="entry name" value="RBFA"/>
    <property type="match status" value="1"/>
</dbReference>
<dbReference type="AlphaFoldDB" id="A0A1X0YED7"/>
<dbReference type="RefSeq" id="WP_085008555.1">
    <property type="nucleotide sequence ID" value="NZ_NAAD01000001.1"/>
</dbReference>
<dbReference type="InterPro" id="IPR023799">
    <property type="entry name" value="RbfA_dom_sf"/>
</dbReference>
<reference evidence="3 4" key="1">
    <citation type="submission" date="2017-03" db="EMBL/GenBank/DDBJ databases">
        <title>Genome sequence of Geothermobacter sp. EPR-M, Deep-Sea Iron Reducer.</title>
        <authorList>
            <person name="Tully B."/>
            <person name="Savalia P."/>
            <person name="Abuyen K."/>
            <person name="Baughan C."/>
            <person name="Romero E."/>
            <person name="Ronkowski C."/>
            <person name="Torres B."/>
            <person name="Tremblay J."/>
            <person name="Trujillo A."/>
            <person name="Tyler M."/>
            <person name="Perez-Rodriguez I."/>
            <person name="Amend J."/>
        </authorList>
    </citation>
    <scope>NUCLEOTIDE SEQUENCE [LARGE SCALE GENOMIC DNA]</scope>
    <source>
        <strain evidence="3 4">EPR-M</strain>
    </source>
</reference>
<dbReference type="OrthoDB" id="307788at2"/>
<dbReference type="EMBL" id="NAAD01000001">
    <property type="protein sequence ID" value="ORJ63453.1"/>
    <property type="molecule type" value="Genomic_DNA"/>
</dbReference>
<dbReference type="PANTHER" id="PTHR33515:SF1">
    <property type="entry name" value="RIBOSOME-BINDING FACTOR A, CHLOROPLASTIC-RELATED"/>
    <property type="match status" value="1"/>
</dbReference>
<sequence>MEFQRSQRVAEVLHQEISRLIQFELKDPRLGFVTITAVDVSRDVQHAKVHYTVIGDEAAQKDSGRALQSAAGFIRRQLGRVLHLRTVPEIVFLYDKSIAYGNHIESLIRDVNKDRDDAAEDK</sequence>
<organism evidence="3 4">
    <name type="scientific">Geothermobacter hydrogeniphilus</name>
    <dbReference type="NCBI Taxonomy" id="1969733"/>
    <lineage>
        <taxon>Bacteria</taxon>
        <taxon>Pseudomonadati</taxon>
        <taxon>Thermodesulfobacteriota</taxon>
        <taxon>Desulfuromonadia</taxon>
        <taxon>Desulfuromonadales</taxon>
        <taxon>Geothermobacteraceae</taxon>
        <taxon>Geothermobacter</taxon>
    </lineage>
</organism>
<dbReference type="Proteomes" id="UP000193136">
    <property type="component" value="Unassembled WGS sequence"/>
</dbReference>
<comment type="function">
    <text evidence="2">One of several proteins that assist in the late maturation steps of the functional core of the 30S ribosomal subunit. Associates with free 30S ribosomal subunits (but not with 30S subunits that are part of 70S ribosomes or polysomes). Required for efficient processing of 16S rRNA. May interact with the 5'-terminal helix region of 16S rRNA.</text>
</comment>
<proteinExistence type="inferred from homology"/>
<dbReference type="SUPFAM" id="SSF89919">
    <property type="entry name" value="Ribosome-binding factor A, RbfA"/>
    <property type="match status" value="1"/>
</dbReference>
<keyword evidence="4" id="KW-1185">Reference proteome</keyword>
<comment type="subcellular location">
    <subcellularLocation>
        <location evidence="2">Cytoplasm</location>
    </subcellularLocation>
</comment>
<dbReference type="GO" id="GO:0005829">
    <property type="term" value="C:cytosol"/>
    <property type="evidence" value="ECO:0007669"/>
    <property type="project" value="TreeGrafter"/>
</dbReference>
<keyword evidence="2" id="KW-0963">Cytoplasm</keyword>
<dbReference type="STRING" id="1969733.B5V00_00900"/>
<evidence type="ECO:0000256" key="1">
    <source>
        <dbReference type="ARBA" id="ARBA00022517"/>
    </source>
</evidence>
<dbReference type="HAMAP" id="MF_00003">
    <property type="entry name" value="RbfA"/>
    <property type="match status" value="1"/>
</dbReference>
<dbReference type="NCBIfam" id="TIGR00082">
    <property type="entry name" value="rbfA"/>
    <property type="match status" value="1"/>
</dbReference>
<gene>
    <name evidence="2" type="primary">rbfA</name>
    <name evidence="3" type="ORF">B5V00_00900</name>
</gene>
<dbReference type="GO" id="GO:0030490">
    <property type="term" value="P:maturation of SSU-rRNA"/>
    <property type="evidence" value="ECO:0007669"/>
    <property type="project" value="UniProtKB-UniRule"/>
</dbReference>
<name>A0A1X0YED7_9BACT</name>
<accession>A0A1X0YED7</accession>
<dbReference type="InterPro" id="IPR020053">
    <property type="entry name" value="Ribosome-bd_factorA_CS"/>
</dbReference>
<evidence type="ECO:0000313" key="3">
    <source>
        <dbReference type="EMBL" id="ORJ63453.1"/>
    </source>
</evidence>
<comment type="subunit">
    <text evidence="2">Monomer. Binds 30S ribosomal subunits, but not 50S ribosomal subunits or 70S ribosomes.</text>
</comment>
<protein>
    <recommendedName>
        <fullName evidence="2">Ribosome-binding factor A</fullName>
    </recommendedName>
</protein>
<comment type="similarity">
    <text evidence="2">Belongs to the RbfA family.</text>
</comment>
<dbReference type="GO" id="GO:0043024">
    <property type="term" value="F:ribosomal small subunit binding"/>
    <property type="evidence" value="ECO:0007669"/>
    <property type="project" value="TreeGrafter"/>
</dbReference>
<evidence type="ECO:0000256" key="2">
    <source>
        <dbReference type="HAMAP-Rule" id="MF_00003"/>
    </source>
</evidence>
<dbReference type="Gene3D" id="3.30.300.20">
    <property type="match status" value="1"/>
</dbReference>
<comment type="caution">
    <text evidence="3">The sequence shown here is derived from an EMBL/GenBank/DDBJ whole genome shotgun (WGS) entry which is preliminary data.</text>
</comment>
<keyword evidence="1 2" id="KW-0690">Ribosome biogenesis</keyword>
<dbReference type="InterPro" id="IPR015946">
    <property type="entry name" value="KH_dom-like_a/b"/>
</dbReference>
<dbReference type="PANTHER" id="PTHR33515">
    <property type="entry name" value="RIBOSOME-BINDING FACTOR A, CHLOROPLASTIC-RELATED"/>
    <property type="match status" value="1"/>
</dbReference>